<accession>A0A8T2PM74</accession>
<gene>
    <name evidence="2" type="ORF">JZ751_017367</name>
</gene>
<reference evidence="2" key="1">
    <citation type="thesis" date="2021" institute="BYU ScholarsArchive" country="Provo, UT, USA">
        <title>Applications of and Algorithms for Genome Assembly and Genomic Analyses with an Emphasis on Marine Teleosts.</title>
        <authorList>
            <person name="Pickett B.D."/>
        </authorList>
    </citation>
    <scope>NUCLEOTIDE SEQUENCE</scope>
    <source>
        <strain evidence="2">HI-2016</strain>
    </source>
</reference>
<evidence type="ECO:0000313" key="2">
    <source>
        <dbReference type="EMBL" id="KAG9352791.1"/>
    </source>
</evidence>
<keyword evidence="3" id="KW-1185">Reference proteome</keyword>
<dbReference type="EMBL" id="JAFBMS010000004">
    <property type="protein sequence ID" value="KAG9352791.1"/>
    <property type="molecule type" value="Genomic_DNA"/>
</dbReference>
<comment type="caution">
    <text evidence="2">The sequence shown here is derived from an EMBL/GenBank/DDBJ whole genome shotgun (WGS) entry which is preliminary data.</text>
</comment>
<organism evidence="2 3">
    <name type="scientific">Albula glossodonta</name>
    <name type="common">roundjaw bonefish</name>
    <dbReference type="NCBI Taxonomy" id="121402"/>
    <lineage>
        <taxon>Eukaryota</taxon>
        <taxon>Metazoa</taxon>
        <taxon>Chordata</taxon>
        <taxon>Craniata</taxon>
        <taxon>Vertebrata</taxon>
        <taxon>Euteleostomi</taxon>
        <taxon>Actinopterygii</taxon>
        <taxon>Neopterygii</taxon>
        <taxon>Teleostei</taxon>
        <taxon>Albuliformes</taxon>
        <taxon>Albulidae</taxon>
        <taxon>Albula</taxon>
    </lineage>
</organism>
<name>A0A8T2PM74_9TELE</name>
<proteinExistence type="predicted"/>
<evidence type="ECO:0000313" key="3">
    <source>
        <dbReference type="Proteomes" id="UP000824540"/>
    </source>
</evidence>
<dbReference type="Proteomes" id="UP000824540">
    <property type="component" value="Unassembled WGS sequence"/>
</dbReference>
<feature type="compositionally biased region" description="Basic residues" evidence="1">
    <location>
        <begin position="36"/>
        <end position="45"/>
    </location>
</feature>
<dbReference type="AlphaFoldDB" id="A0A8T2PM74"/>
<protein>
    <submittedName>
        <fullName evidence="2">Uncharacterized protein</fullName>
    </submittedName>
</protein>
<sequence>MPGVALAPPGDPPTTALRPASPVLCGRNSKRETSSHLHRKRKTSKYTRAPHSLHTVVLRPSPAPAHAAQDNLLSANSGGITHIGGGRLPRPLIFYLIPCVERIRAEAKETNYPDPHMAYVPPIANKENSPRRQLVRLTS</sequence>
<feature type="region of interest" description="Disordered" evidence="1">
    <location>
        <begin position="1"/>
        <end position="50"/>
    </location>
</feature>
<evidence type="ECO:0000256" key="1">
    <source>
        <dbReference type="SAM" id="MobiDB-lite"/>
    </source>
</evidence>